<feature type="compositionally biased region" description="Low complexity" evidence="2">
    <location>
        <begin position="234"/>
        <end position="250"/>
    </location>
</feature>
<dbReference type="InterPro" id="IPR029071">
    <property type="entry name" value="Ubiquitin-like_domsf"/>
</dbReference>
<evidence type="ECO:0000256" key="1">
    <source>
        <dbReference type="ARBA" id="ARBA00023186"/>
    </source>
</evidence>
<comment type="caution">
    <text evidence="5">The sequence shown here is derived from an EMBL/GenBank/DDBJ whole genome shotgun (WGS) entry which is preliminary data.</text>
</comment>
<evidence type="ECO:0000313" key="5">
    <source>
        <dbReference type="EMBL" id="KAF3228295.1"/>
    </source>
</evidence>
<dbReference type="GO" id="GO:0000774">
    <property type="term" value="F:adenyl-nucleotide exchange factor activity"/>
    <property type="evidence" value="ECO:0007669"/>
    <property type="project" value="TreeGrafter"/>
</dbReference>
<organism evidence="5 6">
    <name type="scientific">Orbilia oligospora</name>
    <name type="common">Nematode-trapping fungus</name>
    <name type="synonym">Arthrobotrys oligospora</name>
    <dbReference type="NCBI Taxonomy" id="2813651"/>
    <lineage>
        <taxon>Eukaryota</taxon>
        <taxon>Fungi</taxon>
        <taxon>Dikarya</taxon>
        <taxon>Ascomycota</taxon>
        <taxon>Pezizomycotina</taxon>
        <taxon>Orbiliomycetes</taxon>
        <taxon>Orbiliales</taxon>
        <taxon>Orbiliaceae</taxon>
        <taxon>Orbilia</taxon>
    </lineage>
</organism>
<dbReference type="AlphaFoldDB" id="A0A7C8R167"/>
<evidence type="ECO:0000256" key="3">
    <source>
        <dbReference type="SAM" id="Phobius"/>
    </source>
</evidence>
<dbReference type="SUPFAM" id="SSF63491">
    <property type="entry name" value="BAG domain"/>
    <property type="match status" value="1"/>
</dbReference>
<dbReference type="PANTHER" id="PTHR12329">
    <property type="entry name" value="BCL2-ASSOCIATED ATHANOGENE"/>
    <property type="match status" value="1"/>
</dbReference>
<feature type="region of interest" description="Disordered" evidence="2">
    <location>
        <begin position="1"/>
        <end position="24"/>
    </location>
</feature>
<feature type="domain" description="BAG" evidence="4">
    <location>
        <begin position="274"/>
        <end position="350"/>
    </location>
</feature>
<dbReference type="GO" id="GO:0050821">
    <property type="term" value="P:protein stabilization"/>
    <property type="evidence" value="ECO:0007669"/>
    <property type="project" value="TreeGrafter"/>
</dbReference>
<dbReference type="GO" id="GO:0016020">
    <property type="term" value="C:membrane"/>
    <property type="evidence" value="ECO:0007669"/>
    <property type="project" value="TreeGrafter"/>
</dbReference>
<gene>
    <name evidence="5" type="ORF">TWF191_002800</name>
</gene>
<feature type="transmembrane region" description="Helical" evidence="3">
    <location>
        <begin position="113"/>
        <end position="131"/>
    </location>
</feature>
<dbReference type="PROSITE" id="PS51035">
    <property type="entry name" value="BAG"/>
    <property type="match status" value="1"/>
</dbReference>
<protein>
    <recommendedName>
        <fullName evidence="4">BAG domain-containing protein</fullName>
    </recommendedName>
</protein>
<keyword evidence="3" id="KW-0812">Transmembrane</keyword>
<dbReference type="EMBL" id="WIPF01000016">
    <property type="protein sequence ID" value="KAF3228295.1"/>
    <property type="molecule type" value="Genomic_DNA"/>
</dbReference>
<dbReference type="Proteomes" id="UP000483672">
    <property type="component" value="Unassembled WGS sequence"/>
</dbReference>
<dbReference type="GO" id="GO:0005829">
    <property type="term" value="C:cytosol"/>
    <property type="evidence" value="ECO:0007669"/>
    <property type="project" value="TreeGrafter"/>
</dbReference>
<evidence type="ECO:0000313" key="6">
    <source>
        <dbReference type="Proteomes" id="UP000483672"/>
    </source>
</evidence>
<proteinExistence type="predicted"/>
<dbReference type="SUPFAM" id="SSF54236">
    <property type="entry name" value="Ubiquitin-like"/>
    <property type="match status" value="1"/>
</dbReference>
<keyword evidence="1" id="KW-0143">Chaperone</keyword>
<evidence type="ECO:0000256" key="2">
    <source>
        <dbReference type="SAM" id="MobiDB-lite"/>
    </source>
</evidence>
<dbReference type="InterPro" id="IPR003103">
    <property type="entry name" value="BAG_domain"/>
</dbReference>
<dbReference type="Gene3D" id="1.20.58.120">
    <property type="entry name" value="BAG domain"/>
    <property type="match status" value="1"/>
</dbReference>
<sequence length="355" mass="39466">MNLGAASGINTVSLTSTNPSTKQRHNQTSVIAANWWSSPRLAYPPIKAIKQKRQREKRKQSSKLASKDLWETFLPARISSVLTENLTSLSHKFSYELAYIQSHLPPSLRTTDVNLLLTIILIFVIPITLLLPMKRFLKSVTGSSLFDDDESRTEDVVYVQQGAKTYTINFPKGEVDTKTTVKDLRISVLDALGLSHEHSIKLLFSGSHLKDDAALLKDFKVKHGAKILCMASKSKLAPPPSASGSAGSSSRNTPEPPKKKIIPPMEKIELVRKHITGTVLPLVEAFEANPPEDEAKRRDEHHRLSETVLGEMLKLDSVDVDGDDGAEVRKKRKVMVKELHAILERLDKVDKPDGM</sequence>
<keyword evidence="3" id="KW-1133">Transmembrane helix</keyword>
<dbReference type="SMART" id="SM00264">
    <property type="entry name" value="BAG"/>
    <property type="match status" value="1"/>
</dbReference>
<reference evidence="5 6" key="1">
    <citation type="submission" date="2019-06" db="EMBL/GenBank/DDBJ databases">
        <authorList>
            <person name="Palmer J.M."/>
        </authorList>
    </citation>
    <scope>NUCLEOTIDE SEQUENCE [LARGE SCALE GENOMIC DNA]</scope>
    <source>
        <strain evidence="5 6">TWF191</strain>
    </source>
</reference>
<keyword evidence="3" id="KW-0472">Membrane</keyword>
<evidence type="ECO:0000259" key="4">
    <source>
        <dbReference type="PROSITE" id="PS51035"/>
    </source>
</evidence>
<dbReference type="PANTHER" id="PTHR12329:SF16">
    <property type="entry name" value="BAG FAMILY MOLECULAR CHAPERONE REGULATOR 1"/>
    <property type="match status" value="1"/>
</dbReference>
<dbReference type="Gene3D" id="3.10.20.90">
    <property type="entry name" value="Phosphatidylinositol 3-kinase Catalytic Subunit, Chain A, domain 1"/>
    <property type="match status" value="1"/>
</dbReference>
<name>A0A7C8R167_ORBOL</name>
<dbReference type="Pfam" id="PF02179">
    <property type="entry name" value="BAG"/>
    <property type="match status" value="1"/>
</dbReference>
<feature type="compositionally biased region" description="Polar residues" evidence="2">
    <location>
        <begin position="8"/>
        <end position="24"/>
    </location>
</feature>
<accession>A0A7C8R167</accession>
<dbReference type="InterPro" id="IPR039773">
    <property type="entry name" value="BAG_chaperone_regulator"/>
</dbReference>
<feature type="region of interest" description="Disordered" evidence="2">
    <location>
        <begin position="234"/>
        <end position="261"/>
    </location>
</feature>
<dbReference type="GO" id="GO:0005634">
    <property type="term" value="C:nucleus"/>
    <property type="evidence" value="ECO:0007669"/>
    <property type="project" value="TreeGrafter"/>
</dbReference>
<dbReference type="InterPro" id="IPR036533">
    <property type="entry name" value="BAG_dom_sf"/>
</dbReference>
<dbReference type="GO" id="GO:0051087">
    <property type="term" value="F:protein-folding chaperone binding"/>
    <property type="evidence" value="ECO:0007669"/>
    <property type="project" value="InterPro"/>
</dbReference>